<dbReference type="CTD" id="20204193"/>
<organism evidence="2 3">
    <name type="scientific">Helobdella robusta</name>
    <name type="common">Californian leech</name>
    <dbReference type="NCBI Taxonomy" id="6412"/>
    <lineage>
        <taxon>Eukaryota</taxon>
        <taxon>Metazoa</taxon>
        <taxon>Spiralia</taxon>
        <taxon>Lophotrochozoa</taxon>
        <taxon>Annelida</taxon>
        <taxon>Clitellata</taxon>
        <taxon>Hirudinea</taxon>
        <taxon>Rhynchobdellida</taxon>
        <taxon>Glossiphoniidae</taxon>
        <taxon>Helobdella</taxon>
    </lineage>
</organism>
<proteinExistence type="predicted"/>
<keyword evidence="3" id="KW-1185">Reference proteome</keyword>
<reference evidence="3" key="1">
    <citation type="submission" date="2012-12" db="EMBL/GenBank/DDBJ databases">
        <authorList>
            <person name="Hellsten U."/>
            <person name="Grimwood J."/>
            <person name="Chapman J.A."/>
            <person name="Shapiro H."/>
            <person name="Aerts A."/>
            <person name="Otillar R.P."/>
            <person name="Terry A.Y."/>
            <person name="Boore J.L."/>
            <person name="Simakov O."/>
            <person name="Marletaz F."/>
            <person name="Cho S.-J."/>
            <person name="Edsinger-Gonzales E."/>
            <person name="Havlak P."/>
            <person name="Kuo D.-H."/>
            <person name="Larsson T."/>
            <person name="Lv J."/>
            <person name="Arendt D."/>
            <person name="Savage R."/>
            <person name="Osoegawa K."/>
            <person name="de Jong P."/>
            <person name="Lindberg D.R."/>
            <person name="Seaver E.C."/>
            <person name="Weisblat D.A."/>
            <person name="Putnam N.H."/>
            <person name="Grigoriev I.V."/>
            <person name="Rokhsar D.S."/>
        </authorList>
    </citation>
    <scope>NUCLEOTIDE SEQUENCE</scope>
</reference>
<reference evidence="2" key="3">
    <citation type="submission" date="2015-06" db="UniProtKB">
        <authorList>
            <consortium name="EnsemblMetazoa"/>
        </authorList>
    </citation>
    <scope>IDENTIFICATION</scope>
</reference>
<evidence type="ECO:0000313" key="3">
    <source>
        <dbReference type="Proteomes" id="UP000015101"/>
    </source>
</evidence>
<dbReference type="KEGG" id="hro:HELRODRAFT_172716"/>
<evidence type="ECO:0000313" key="1">
    <source>
        <dbReference type="EMBL" id="ESO04349.1"/>
    </source>
</evidence>
<dbReference type="RefSeq" id="XP_009017618.1">
    <property type="nucleotide sequence ID" value="XM_009019370.1"/>
</dbReference>
<dbReference type="InParanoid" id="T1F5U4"/>
<sequence length="105" mass="12212">MYDCSTNHNSRVLNTSKIQVRQNSAPRLPEKNSLLPKVFDSSLYFYSICDKQIKQISDQLDAKIEQHLRELREHFDVKTEQQSAVINAKIKEPCDKNGKHCVEHL</sequence>
<accession>T1F5U4</accession>
<evidence type="ECO:0000313" key="2">
    <source>
        <dbReference type="EnsemblMetazoa" id="HelroP172716"/>
    </source>
</evidence>
<dbReference type="EMBL" id="AMQM01004323">
    <property type="status" value="NOT_ANNOTATED_CDS"/>
    <property type="molecule type" value="Genomic_DNA"/>
</dbReference>
<dbReference type="Proteomes" id="UP000015101">
    <property type="component" value="Unassembled WGS sequence"/>
</dbReference>
<dbReference type="GeneID" id="20204193"/>
<dbReference type="EnsemblMetazoa" id="HelroT172716">
    <property type="protein sequence ID" value="HelroP172716"/>
    <property type="gene ID" value="HelroG172716"/>
</dbReference>
<dbReference type="EMBL" id="KB096502">
    <property type="protein sequence ID" value="ESO04349.1"/>
    <property type="molecule type" value="Genomic_DNA"/>
</dbReference>
<name>T1F5U4_HELRO</name>
<dbReference type="AlphaFoldDB" id="T1F5U4"/>
<gene>
    <name evidence="2" type="primary">20204193</name>
    <name evidence="1" type="ORF">HELRODRAFT_172716</name>
</gene>
<reference evidence="1 3" key="2">
    <citation type="journal article" date="2013" name="Nature">
        <title>Insights into bilaterian evolution from three spiralian genomes.</title>
        <authorList>
            <person name="Simakov O."/>
            <person name="Marletaz F."/>
            <person name="Cho S.J."/>
            <person name="Edsinger-Gonzales E."/>
            <person name="Havlak P."/>
            <person name="Hellsten U."/>
            <person name="Kuo D.H."/>
            <person name="Larsson T."/>
            <person name="Lv J."/>
            <person name="Arendt D."/>
            <person name="Savage R."/>
            <person name="Osoegawa K."/>
            <person name="de Jong P."/>
            <person name="Grimwood J."/>
            <person name="Chapman J.A."/>
            <person name="Shapiro H."/>
            <person name="Aerts A."/>
            <person name="Otillar R.P."/>
            <person name="Terry A.Y."/>
            <person name="Boore J.L."/>
            <person name="Grigoriev I.V."/>
            <person name="Lindberg D.R."/>
            <person name="Seaver E.C."/>
            <person name="Weisblat D.A."/>
            <person name="Putnam N.H."/>
            <person name="Rokhsar D.S."/>
        </authorList>
    </citation>
    <scope>NUCLEOTIDE SEQUENCE</scope>
</reference>
<dbReference type="HOGENOM" id="CLU_2239455_0_0_1"/>
<protein>
    <submittedName>
        <fullName evidence="1 2">Uncharacterized protein</fullName>
    </submittedName>
</protein>